<organism evidence="3 4">
    <name type="scientific">Paractinoplanes hotanensis</name>
    <dbReference type="NCBI Taxonomy" id="2906497"/>
    <lineage>
        <taxon>Bacteria</taxon>
        <taxon>Bacillati</taxon>
        <taxon>Actinomycetota</taxon>
        <taxon>Actinomycetes</taxon>
        <taxon>Micromonosporales</taxon>
        <taxon>Micromonosporaceae</taxon>
        <taxon>Paractinoplanes</taxon>
    </lineage>
</organism>
<protein>
    <submittedName>
        <fullName evidence="3">Uncharacterized protein</fullName>
    </submittedName>
</protein>
<keyword evidence="2" id="KW-0812">Transmembrane</keyword>
<feature type="region of interest" description="Disordered" evidence="1">
    <location>
        <begin position="196"/>
        <end position="243"/>
    </location>
</feature>
<reference evidence="3 4" key="1">
    <citation type="submission" date="2022-06" db="EMBL/GenBank/DDBJ databases">
        <title>Actinoplanes abujensis sp. nov., isolated from Nigerian arid soil.</title>
        <authorList>
            <person name="Ding P."/>
        </authorList>
    </citation>
    <scope>NUCLEOTIDE SEQUENCE [LARGE SCALE GENOMIC DNA]</scope>
    <source>
        <strain evidence="4">TRM88002</strain>
    </source>
</reference>
<feature type="transmembrane region" description="Helical" evidence="2">
    <location>
        <begin position="118"/>
        <end position="138"/>
    </location>
</feature>
<feature type="transmembrane region" description="Helical" evidence="2">
    <location>
        <begin position="57"/>
        <end position="79"/>
    </location>
</feature>
<keyword evidence="2" id="KW-0472">Membrane</keyword>
<gene>
    <name evidence="3" type="ORF">LXN57_33865</name>
</gene>
<evidence type="ECO:0000256" key="1">
    <source>
        <dbReference type="SAM" id="MobiDB-lite"/>
    </source>
</evidence>
<name>A0ABT0Y944_9ACTN</name>
<feature type="transmembrane region" description="Helical" evidence="2">
    <location>
        <begin position="91"/>
        <end position="112"/>
    </location>
</feature>
<feature type="compositionally biased region" description="Basic residues" evidence="1">
    <location>
        <begin position="198"/>
        <end position="209"/>
    </location>
</feature>
<evidence type="ECO:0000313" key="3">
    <source>
        <dbReference type="EMBL" id="MCM4082567.1"/>
    </source>
</evidence>
<comment type="caution">
    <text evidence="3">The sequence shown here is derived from an EMBL/GenBank/DDBJ whole genome shotgun (WGS) entry which is preliminary data.</text>
</comment>
<sequence length="243" mass="25925">MVDIEAGESVRGSRVDTVMAAAIVLTVDAVVLLAVAVVGVPLLMFLFGDEDGTWLRLWPLIVSWLIAVVLAGVCATAVARLSGLGSYSIRRIGTGAALSVAVAAAVLAAGSIGSNPGWLLLGLPFAVANLAAALVFASPERALAVADRFPRFRPVVLPEPERQWVAPVEDEAAYARPEDEQPDPVRTHDTIDLLAHLGRPKTKPRRRRGPAATRTLAGVQLPRRARRPHSRSDSRATRSSRSR</sequence>
<evidence type="ECO:0000256" key="2">
    <source>
        <dbReference type="SAM" id="Phobius"/>
    </source>
</evidence>
<dbReference type="EMBL" id="JAMQOL010000049">
    <property type="protein sequence ID" value="MCM4082567.1"/>
    <property type="molecule type" value="Genomic_DNA"/>
</dbReference>
<keyword evidence="2" id="KW-1133">Transmembrane helix</keyword>
<keyword evidence="4" id="KW-1185">Reference proteome</keyword>
<dbReference type="RefSeq" id="WP_251802298.1">
    <property type="nucleotide sequence ID" value="NZ_JAMQOL010000049.1"/>
</dbReference>
<dbReference type="Proteomes" id="UP001523216">
    <property type="component" value="Unassembled WGS sequence"/>
</dbReference>
<evidence type="ECO:0000313" key="4">
    <source>
        <dbReference type="Proteomes" id="UP001523216"/>
    </source>
</evidence>
<proteinExistence type="predicted"/>
<feature type="transmembrane region" description="Helical" evidence="2">
    <location>
        <begin position="21"/>
        <end position="45"/>
    </location>
</feature>
<accession>A0ABT0Y944</accession>